<gene>
    <name evidence="4" type="ORF">P170DRAFT_418765</name>
</gene>
<evidence type="ECO:0000259" key="3">
    <source>
        <dbReference type="Pfam" id="PF25871"/>
    </source>
</evidence>
<feature type="domain" description="Peroxisomal membrane protein PEX14-like KPWE" evidence="2">
    <location>
        <begin position="144"/>
        <end position="190"/>
    </location>
</feature>
<dbReference type="Proteomes" id="UP000234275">
    <property type="component" value="Unassembled WGS sequence"/>
</dbReference>
<evidence type="ECO:0000313" key="5">
    <source>
        <dbReference type="Proteomes" id="UP000234275"/>
    </source>
</evidence>
<accession>A0A2I2FR64</accession>
<dbReference type="PANTHER" id="PTHR36855">
    <property type="entry name" value="CHROMOSOME 10, WHOLE GENOME SHOTGUN SEQUENCE"/>
    <property type="match status" value="1"/>
</dbReference>
<name>A0A2I2FR64_9EURO</name>
<comment type="caution">
    <text evidence="4">The sequence shown here is derived from an EMBL/GenBank/DDBJ whole genome shotgun (WGS) entry which is preliminary data.</text>
</comment>
<dbReference type="PANTHER" id="PTHR36855:SF1">
    <property type="entry name" value="PEROXISOME MEMBRANE ANCHOR PROTEIN PEX14P N-TERMINAL DOMAIN-CONTAINING PROTEIN"/>
    <property type="match status" value="1"/>
</dbReference>
<reference evidence="4 5" key="1">
    <citation type="submission" date="2016-12" db="EMBL/GenBank/DDBJ databases">
        <title>The genomes of Aspergillus section Nigri reveals drivers in fungal speciation.</title>
        <authorList>
            <consortium name="DOE Joint Genome Institute"/>
            <person name="Vesth T.C."/>
            <person name="Nybo J."/>
            <person name="Theobald S."/>
            <person name="Brandl J."/>
            <person name="Frisvad J.C."/>
            <person name="Nielsen K.F."/>
            <person name="Lyhne E.K."/>
            <person name="Kogle M.E."/>
            <person name="Kuo A."/>
            <person name="Riley R."/>
            <person name="Clum A."/>
            <person name="Nolan M."/>
            <person name="Lipzen A."/>
            <person name="Salamov A."/>
            <person name="Henrissat B."/>
            <person name="Wiebenga A."/>
            <person name="De Vries R.P."/>
            <person name="Grigoriev I.V."/>
            <person name="Mortensen U.H."/>
            <person name="Andersen M.R."/>
            <person name="Baker S.E."/>
        </authorList>
    </citation>
    <scope>NUCLEOTIDE SEQUENCE [LARGE SCALE GENOMIC DNA]</scope>
    <source>
        <strain evidence="4 5">IBT 23096</strain>
    </source>
</reference>
<feature type="region of interest" description="Disordered" evidence="1">
    <location>
        <begin position="160"/>
        <end position="204"/>
    </location>
</feature>
<protein>
    <submittedName>
        <fullName evidence="4">Uncharacterized protein</fullName>
    </submittedName>
</protein>
<organism evidence="4 5">
    <name type="scientific">Aspergillus steynii IBT 23096</name>
    <dbReference type="NCBI Taxonomy" id="1392250"/>
    <lineage>
        <taxon>Eukaryota</taxon>
        <taxon>Fungi</taxon>
        <taxon>Dikarya</taxon>
        <taxon>Ascomycota</taxon>
        <taxon>Pezizomycotina</taxon>
        <taxon>Eurotiomycetes</taxon>
        <taxon>Eurotiomycetidae</taxon>
        <taxon>Eurotiales</taxon>
        <taxon>Aspergillaceae</taxon>
        <taxon>Aspergillus</taxon>
        <taxon>Aspergillus subgen. Circumdati</taxon>
    </lineage>
</organism>
<sequence length="204" mass="22586">MESQPLSQSESPLGQPPGGAPAHEDTVSKFQPSMVEQFERLGSYPFSDDPEFSQGLSVILGHPNVPVTETELMRDDDLVLRAKCFYYSRKERLAEPLNFLDYKAWLRVSSPLTTSPGSDGFKTVSEQTHSPSKQIPAPAQQEPSYPSSFAHIVDLITSGKPVPGIQQIPDTVLMGHDTPSTKPKRRKPWENESGETHDMRPVQG</sequence>
<dbReference type="VEuPathDB" id="FungiDB:P170DRAFT_418765"/>
<feature type="compositionally biased region" description="Basic and acidic residues" evidence="1">
    <location>
        <begin position="188"/>
        <end position="204"/>
    </location>
</feature>
<dbReference type="OrthoDB" id="9936937at2759"/>
<dbReference type="Pfam" id="PF25871">
    <property type="entry name" value="HTH_76"/>
    <property type="match status" value="1"/>
</dbReference>
<dbReference type="STRING" id="1392250.A0A2I2FR64"/>
<dbReference type="InterPro" id="IPR040554">
    <property type="entry name" value="KPWE_PEX14_dom"/>
</dbReference>
<evidence type="ECO:0000259" key="2">
    <source>
        <dbReference type="Pfam" id="PF17733"/>
    </source>
</evidence>
<dbReference type="Pfam" id="PF17733">
    <property type="entry name" value="KPWE_dom"/>
    <property type="match status" value="1"/>
</dbReference>
<dbReference type="GeneID" id="36554936"/>
<evidence type="ECO:0000256" key="1">
    <source>
        <dbReference type="SAM" id="MobiDB-lite"/>
    </source>
</evidence>
<feature type="region of interest" description="Disordered" evidence="1">
    <location>
        <begin position="1"/>
        <end position="32"/>
    </location>
</feature>
<dbReference type="InterPro" id="IPR058841">
    <property type="entry name" value="HTH_76"/>
</dbReference>
<feature type="region of interest" description="Disordered" evidence="1">
    <location>
        <begin position="115"/>
        <end position="144"/>
    </location>
</feature>
<keyword evidence="5" id="KW-1185">Reference proteome</keyword>
<dbReference type="EMBL" id="MSFO01000011">
    <property type="protein sequence ID" value="PLB43099.1"/>
    <property type="molecule type" value="Genomic_DNA"/>
</dbReference>
<dbReference type="AlphaFoldDB" id="A0A2I2FR64"/>
<proteinExistence type="predicted"/>
<feature type="compositionally biased region" description="Polar residues" evidence="1">
    <location>
        <begin position="124"/>
        <end position="133"/>
    </location>
</feature>
<feature type="compositionally biased region" description="Polar residues" evidence="1">
    <location>
        <begin position="1"/>
        <end position="12"/>
    </location>
</feature>
<feature type="domain" description="PEX14-like helix-turn-helix" evidence="3">
    <location>
        <begin position="37"/>
        <end position="107"/>
    </location>
</feature>
<dbReference type="RefSeq" id="XP_024698401.1">
    <property type="nucleotide sequence ID" value="XM_024847237.1"/>
</dbReference>
<evidence type="ECO:0000313" key="4">
    <source>
        <dbReference type="EMBL" id="PLB43099.1"/>
    </source>
</evidence>